<dbReference type="EMBL" id="LMXB01000159">
    <property type="protein sequence ID" value="KUO14320.1"/>
    <property type="molecule type" value="Genomic_DNA"/>
</dbReference>
<reference evidence="8 9" key="1">
    <citation type="submission" date="2015-10" db="EMBL/GenBank/DDBJ databases">
        <title>Draft genome sequence of Streptomyces sp. RV15, isolated from a marine sponge.</title>
        <authorList>
            <person name="Ruckert C."/>
            <person name="Abdelmohsen U.R."/>
            <person name="Winkler A."/>
            <person name="Hentschel U."/>
            <person name="Kalinowski J."/>
            <person name="Kampfer P."/>
            <person name="Glaeser S."/>
        </authorList>
    </citation>
    <scope>NUCLEOTIDE SEQUENCE [LARGE SCALE GENOMIC DNA]</scope>
    <source>
        <strain evidence="8 9">RV15</strain>
    </source>
</reference>
<keyword evidence="7" id="KW-0472">Membrane</keyword>
<dbReference type="RefSeq" id="WP_067036412.1">
    <property type="nucleotide sequence ID" value="NZ_KQ949149.1"/>
</dbReference>
<keyword evidence="3" id="KW-0285">Flavoprotein</keyword>
<dbReference type="AlphaFoldDB" id="A0A101UP46"/>
<dbReference type="OrthoDB" id="9781621at2"/>
<dbReference type="PANTHER" id="PTHR42913">
    <property type="entry name" value="APOPTOSIS-INDUCING FACTOR 1"/>
    <property type="match status" value="1"/>
</dbReference>
<dbReference type="PANTHER" id="PTHR42913:SF3">
    <property type="entry name" value="64 KDA MITOCHONDRIAL NADH DEHYDROGENASE (EUROFUNG)"/>
    <property type="match status" value="1"/>
</dbReference>
<keyword evidence="7" id="KW-0812">Transmembrane</keyword>
<organism evidence="8 9">
    <name type="scientific">Streptomyces dysideae</name>
    <dbReference type="NCBI Taxonomy" id="909626"/>
    <lineage>
        <taxon>Bacteria</taxon>
        <taxon>Bacillati</taxon>
        <taxon>Actinomycetota</taxon>
        <taxon>Actinomycetes</taxon>
        <taxon>Kitasatosporales</taxon>
        <taxon>Streptomycetaceae</taxon>
        <taxon>Streptomyces</taxon>
    </lineage>
</organism>
<keyword evidence="9" id="KW-1185">Reference proteome</keyword>
<dbReference type="InterPro" id="IPR036188">
    <property type="entry name" value="FAD/NAD-bd_sf"/>
</dbReference>
<comment type="similarity">
    <text evidence="2">Belongs to the NADH dehydrogenase family.</text>
</comment>
<evidence type="ECO:0000313" key="8">
    <source>
        <dbReference type="EMBL" id="KUO14320.1"/>
    </source>
</evidence>
<keyword evidence="5" id="KW-0560">Oxidoreductase</keyword>
<evidence type="ECO:0000256" key="1">
    <source>
        <dbReference type="ARBA" id="ARBA00001974"/>
    </source>
</evidence>
<proteinExistence type="inferred from homology"/>
<dbReference type="GO" id="GO:0003955">
    <property type="term" value="F:NAD(P)H dehydrogenase (quinone) activity"/>
    <property type="evidence" value="ECO:0007669"/>
    <property type="project" value="TreeGrafter"/>
</dbReference>
<evidence type="ECO:0000256" key="7">
    <source>
        <dbReference type="SAM" id="Phobius"/>
    </source>
</evidence>
<dbReference type="STRING" id="909626.AQJ91_47540"/>
<keyword evidence="4" id="KW-0274">FAD</keyword>
<evidence type="ECO:0008006" key="10">
    <source>
        <dbReference type="Google" id="ProtNLM"/>
    </source>
</evidence>
<dbReference type="Gene3D" id="3.50.50.100">
    <property type="match status" value="1"/>
</dbReference>
<evidence type="ECO:0000313" key="9">
    <source>
        <dbReference type="Proteomes" id="UP000053260"/>
    </source>
</evidence>
<evidence type="ECO:0000256" key="2">
    <source>
        <dbReference type="ARBA" id="ARBA00005272"/>
    </source>
</evidence>
<protein>
    <recommendedName>
        <fullName evidence="10">FAD/NAD(P)-binding domain-containing protein</fullName>
    </recommendedName>
</protein>
<name>A0A101UP46_9ACTN</name>
<comment type="caution">
    <text evidence="8">The sequence shown here is derived from an EMBL/GenBank/DDBJ whole genome shotgun (WGS) entry which is preliminary data.</text>
</comment>
<evidence type="ECO:0000256" key="3">
    <source>
        <dbReference type="ARBA" id="ARBA00022630"/>
    </source>
</evidence>
<feature type="transmembrane region" description="Helical" evidence="7">
    <location>
        <begin position="118"/>
        <end position="139"/>
    </location>
</feature>
<sequence>MASRTFVWTAGNRPGLLLARIGGVHAADGALIADAAFRVAGLENVWAIGDCAQIPDRHHDNAPYPPTGQHALRQGRAVADNIAAVAAGCPPSPFRFRTLGVLVALGHRRVAIERKTDAGYGSCPVGLTALLALLLPLLVRPEAGKRRAALRRFERPSRRHGGTPPGRLGTQPRAARPAPNTLPVTW</sequence>
<dbReference type="GO" id="GO:0019646">
    <property type="term" value="P:aerobic electron transport chain"/>
    <property type="evidence" value="ECO:0007669"/>
    <property type="project" value="TreeGrafter"/>
</dbReference>
<evidence type="ECO:0000256" key="6">
    <source>
        <dbReference type="SAM" id="MobiDB-lite"/>
    </source>
</evidence>
<comment type="cofactor">
    <cofactor evidence="1">
        <name>FAD</name>
        <dbReference type="ChEBI" id="CHEBI:57692"/>
    </cofactor>
</comment>
<dbReference type="Proteomes" id="UP000053260">
    <property type="component" value="Unassembled WGS sequence"/>
</dbReference>
<accession>A0A101UP46</accession>
<dbReference type="SUPFAM" id="SSF51905">
    <property type="entry name" value="FAD/NAD(P)-binding domain"/>
    <property type="match status" value="1"/>
</dbReference>
<dbReference type="InterPro" id="IPR051169">
    <property type="entry name" value="NADH-Q_oxidoreductase"/>
</dbReference>
<feature type="region of interest" description="Disordered" evidence="6">
    <location>
        <begin position="153"/>
        <end position="186"/>
    </location>
</feature>
<evidence type="ECO:0000256" key="4">
    <source>
        <dbReference type="ARBA" id="ARBA00022827"/>
    </source>
</evidence>
<gene>
    <name evidence="8" type="ORF">AQJ91_47540</name>
</gene>
<keyword evidence="7" id="KW-1133">Transmembrane helix</keyword>
<evidence type="ECO:0000256" key="5">
    <source>
        <dbReference type="ARBA" id="ARBA00023002"/>
    </source>
</evidence>